<reference evidence="2" key="1">
    <citation type="submission" date="2022-11" db="UniProtKB">
        <authorList>
            <consortium name="WormBaseParasite"/>
        </authorList>
    </citation>
    <scope>IDENTIFICATION</scope>
</reference>
<name>A0AC35FV49_9BILA</name>
<protein>
    <submittedName>
        <fullName evidence="2">Uncharacterized protein</fullName>
    </submittedName>
</protein>
<evidence type="ECO:0000313" key="1">
    <source>
        <dbReference type="Proteomes" id="UP000887580"/>
    </source>
</evidence>
<organism evidence="1 2">
    <name type="scientific">Panagrolaimus sp. PS1159</name>
    <dbReference type="NCBI Taxonomy" id="55785"/>
    <lineage>
        <taxon>Eukaryota</taxon>
        <taxon>Metazoa</taxon>
        <taxon>Ecdysozoa</taxon>
        <taxon>Nematoda</taxon>
        <taxon>Chromadorea</taxon>
        <taxon>Rhabditida</taxon>
        <taxon>Tylenchina</taxon>
        <taxon>Panagrolaimomorpha</taxon>
        <taxon>Panagrolaimoidea</taxon>
        <taxon>Panagrolaimidae</taxon>
        <taxon>Panagrolaimus</taxon>
    </lineage>
</organism>
<sequence>MVIFKSPFKPVQIANEPFGDFILANLWKHAVENPEKKAIISAEDESISVTYSDLYIQSLSVASFLHQRHFGHGDIACLVLPNCYQWVPIFLGCSLQGGAVSGASVVFTDYELERQFIDSRSKIVFCSETSLDRVLKAAKNCPLINTIVIVESDPKHPIKDYPFGIHKFSDVLKTPPMRGVPAKDIDVNRDILLLPYSSGTTGSPKGVMISHRNFGTMINIINAHLQDYVQEVFKGTYKMYEETDILLLPFYHIYGFGVLMNVLCCGKTAVLLTHFDPDVFFRSIEKFKVKMLMLVPPILVALAKHPIAQKYNLSSLTICISGAAPAGKDLIDEVKRKHPSLKYIVQGYGMTECSMASHLPDFKEFKHGSCGRVGSLGEMKIIDVESGKELNVEERGEILLRSPTIMMGYLGRPQATAETIDDNGWLHTGDIGYVNKEGDLFIVERLKELIKVKGLQVPPAELEDLLLSHPQIRDAAVIGIADEDAGEVPKAYVVRATEDLTEKQVQEYVKQRVAHYKQLKGGVEFINEIPKSAAGKILRRFLRDKNAAAVPQLSKL</sequence>
<evidence type="ECO:0000313" key="2">
    <source>
        <dbReference type="WBParaSite" id="PS1159_v2.g20763.t1"/>
    </source>
</evidence>
<proteinExistence type="predicted"/>
<dbReference type="WBParaSite" id="PS1159_v2.g20763.t1">
    <property type="protein sequence ID" value="PS1159_v2.g20763.t1"/>
    <property type="gene ID" value="PS1159_v2.g20763"/>
</dbReference>
<accession>A0AC35FV49</accession>
<dbReference type="Proteomes" id="UP000887580">
    <property type="component" value="Unplaced"/>
</dbReference>